<proteinExistence type="predicted"/>
<organism evidence="1 2">
    <name type="scientific">Sphingobacterium multivorum</name>
    <dbReference type="NCBI Taxonomy" id="28454"/>
    <lineage>
        <taxon>Bacteria</taxon>
        <taxon>Pseudomonadati</taxon>
        <taxon>Bacteroidota</taxon>
        <taxon>Sphingobacteriia</taxon>
        <taxon>Sphingobacteriales</taxon>
        <taxon>Sphingobacteriaceae</taxon>
        <taxon>Sphingobacterium</taxon>
    </lineage>
</organism>
<accession>A0A2X2IY23</accession>
<name>A0A2X2IY23_SPHMU</name>
<protein>
    <submittedName>
        <fullName evidence="1">Uncharacterized protein</fullName>
    </submittedName>
</protein>
<dbReference type="Proteomes" id="UP000251241">
    <property type="component" value="Unassembled WGS sequence"/>
</dbReference>
<evidence type="ECO:0000313" key="2">
    <source>
        <dbReference type="Proteomes" id="UP000251241"/>
    </source>
</evidence>
<gene>
    <name evidence="1" type="ORF">NCTC11343_02680</name>
</gene>
<dbReference type="AlphaFoldDB" id="A0A2X2IY23"/>
<reference evidence="1 2" key="1">
    <citation type="submission" date="2018-06" db="EMBL/GenBank/DDBJ databases">
        <authorList>
            <consortium name="Pathogen Informatics"/>
            <person name="Doyle S."/>
        </authorList>
    </citation>
    <scope>NUCLEOTIDE SEQUENCE [LARGE SCALE GENOMIC DNA]</scope>
    <source>
        <strain evidence="1 2">NCTC11343</strain>
    </source>
</reference>
<evidence type="ECO:0000313" key="1">
    <source>
        <dbReference type="EMBL" id="SPZ87047.1"/>
    </source>
</evidence>
<sequence>MMLIRLLITQLVTKIEDFIYSQNFILVFTIGTEEQLHSKNTISLLSGPSIKDWHLTELAS</sequence>
<dbReference type="EMBL" id="UAUU01000009">
    <property type="protein sequence ID" value="SPZ87047.1"/>
    <property type="molecule type" value="Genomic_DNA"/>
</dbReference>